<evidence type="ECO:0000256" key="1">
    <source>
        <dbReference type="ARBA" id="ARBA00023015"/>
    </source>
</evidence>
<feature type="domain" description="HTH marR-type" evidence="4">
    <location>
        <begin position="26"/>
        <end position="160"/>
    </location>
</feature>
<gene>
    <name evidence="5" type="ordered locus">HPL003_01355</name>
</gene>
<dbReference type="PANTHER" id="PTHR42756">
    <property type="entry name" value="TRANSCRIPTIONAL REGULATOR, MARR"/>
    <property type="match status" value="1"/>
</dbReference>
<reference evidence="5 6" key="3">
    <citation type="journal article" date="2012" name="J. Bacteriol.">
        <title>Genome Sequence of Paenibacillus terrae HPL-003, a Xylanase-Producing Bacterium Isolated from Soil Found in Forest Residue.</title>
        <authorList>
            <person name="Shin S.H."/>
            <person name="Kim S."/>
            <person name="Kim J.Y."/>
            <person name="Song H.Y."/>
            <person name="Cho S.J."/>
            <person name="Kim D.R."/>
            <person name="Lee K.I."/>
            <person name="Lim H.K."/>
            <person name="Park N.J."/>
            <person name="Hwang I.T."/>
            <person name="Yang K.S."/>
        </authorList>
    </citation>
    <scope>NUCLEOTIDE SEQUENCE [LARGE SCALE GENOMIC DNA]</scope>
    <source>
        <strain evidence="5 6">HPL-003</strain>
    </source>
</reference>
<dbReference type="InterPro" id="IPR011991">
    <property type="entry name" value="ArsR-like_HTH"/>
</dbReference>
<dbReference type="InterPro" id="IPR036390">
    <property type="entry name" value="WH_DNA-bd_sf"/>
</dbReference>
<dbReference type="CDD" id="cd00090">
    <property type="entry name" value="HTH_ARSR"/>
    <property type="match status" value="1"/>
</dbReference>
<dbReference type="SMART" id="SM00347">
    <property type="entry name" value="HTH_MARR"/>
    <property type="match status" value="1"/>
</dbReference>
<keyword evidence="1" id="KW-0805">Transcription regulation</keyword>
<keyword evidence="3" id="KW-0804">Transcription</keyword>
<evidence type="ECO:0000256" key="2">
    <source>
        <dbReference type="ARBA" id="ARBA00023125"/>
    </source>
</evidence>
<dbReference type="Gene3D" id="1.10.10.10">
    <property type="entry name" value="Winged helix-like DNA-binding domain superfamily/Winged helix DNA-binding domain"/>
    <property type="match status" value="1"/>
</dbReference>
<sequence length="168" mass="19017">MNSDFNIKADPARINLLLEKFPNVDSQSLSTLVLFIQTAHEAYNGVSSRLNEYGLSIGNLKILMPLFLFERSLTSSELADFSGVTRSTATSVIDKLERDGIVRRSTLTDRRMIAISLTDEGKQLMIEKIPKFTLLFSDLMNEFTQEDHILFATLLKKLSSGLERIKRE</sequence>
<evidence type="ECO:0000256" key="3">
    <source>
        <dbReference type="ARBA" id="ARBA00023163"/>
    </source>
</evidence>
<dbReference type="GO" id="GO:0003700">
    <property type="term" value="F:DNA-binding transcription factor activity"/>
    <property type="evidence" value="ECO:0007669"/>
    <property type="project" value="InterPro"/>
</dbReference>
<dbReference type="Proteomes" id="UP000005876">
    <property type="component" value="Chromosome"/>
</dbReference>
<dbReference type="RefSeq" id="WP_014277839.1">
    <property type="nucleotide sequence ID" value="NC_016641.1"/>
</dbReference>
<evidence type="ECO:0000259" key="4">
    <source>
        <dbReference type="PROSITE" id="PS50995"/>
    </source>
</evidence>
<dbReference type="InterPro" id="IPR036388">
    <property type="entry name" value="WH-like_DNA-bd_sf"/>
</dbReference>
<reference evidence="6" key="1">
    <citation type="submission" date="2011-11" db="EMBL/GenBank/DDBJ databases">
        <title>Complete sequence of Paenibacillus terrae HPL-003.</title>
        <authorList>
            <person name="Shin S.H."/>
            <person name="Kim S."/>
            <person name="Kim J.Y."/>
        </authorList>
    </citation>
    <scope>NUCLEOTIDE SEQUENCE [LARGE SCALE GENOMIC DNA]</scope>
    <source>
        <strain evidence="6">HPL-003</strain>
    </source>
</reference>
<dbReference type="STRING" id="985665.HPL003_01355"/>
<dbReference type="OrthoDB" id="162531at2"/>
<dbReference type="PRINTS" id="PR00598">
    <property type="entry name" value="HTHMARR"/>
</dbReference>
<evidence type="ECO:0000313" key="6">
    <source>
        <dbReference type="Proteomes" id="UP000005876"/>
    </source>
</evidence>
<keyword evidence="2" id="KW-0238">DNA-binding</keyword>
<dbReference type="Pfam" id="PF01047">
    <property type="entry name" value="MarR"/>
    <property type="match status" value="1"/>
</dbReference>
<name>G7VWJ0_PAETH</name>
<dbReference type="InterPro" id="IPR000835">
    <property type="entry name" value="HTH_MarR-typ"/>
</dbReference>
<dbReference type="KEGG" id="pta:HPL003_01355"/>
<dbReference type="PROSITE" id="PS50995">
    <property type="entry name" value="HTH_MARR_2"/>
    <property type="match status" value="1"/>
</dbReference>
<dbReference type="SUPFAM" id="SSF46785">
    <property type="entry name" value="Winged helix' DNA-binding domain"/>
    <property type="match status" value="1"/>
</dbReference>
<proteinExistence type="predicted"/>
<dbReference type="HOGENOM" id="CLU_083287_27_3_9"/>
<dbReference type="PANTHER" id="PTHR42756:SF1">
    <property type="entry name" value="TRANSCRIPTIONAL REPRESSOR OF EMRAB OPERON"/>
    <property type="match status" value="1"/>
</dbReference>
<dbReference type="GO" id="GO:0003677">
    <property type="term" value="F:DNA binding"/>
    <property type="evidence" value="ECO:0007669"/>
    <property type="project" value="UniProtKB-KW"/>
</dbReference>
<dbReference type="AlphaFoldDB" id="G7VWJ0"/>
<accession>G7VWJ0</accession>
<organism evidence="5 6">
    <name type="scientific">Paenibacillus terrae (strain HPL-003)</name>
    <dbReference type="NCBI Taxonomy" id="985665"/>
    <lineage>
        <taxon>Bacteria</taxon>
        <taxon>Bacillati</taxon>
        <taxon>Bacillota</taxon>
        <taxon>Bacilli</taxon>
        <taxon>Bacillales</taxon>
        <taxon>Paenibacillaceae</taxon>
        <taxon>Paenibacillus</taxon>
    </lineage>
</organism>
<dbReference type="eggNOG" id="COG1846">
    <property type="taxonomic scope" value="Bacteria"/>
</dbReference>
<evidence type="ECO:0000313" key="5">
    <source>
        <dbReference type="EMBL" id="AET57055.1"/>
    </source>
</evidence>
<protein>
    <submittedName>
        <fullName evidence="5">MarR family transcriptional regulator</fullName>
    </submittedName>
</protein>
<dbReference type="EMBL" id="CP003107">
    <property type="protein sequence ID" value="AET57055.1"/>
    <property type="molecule type" value="Genomic_DNA"/>
</dbReference>
<reference key="2">
    <citation type="submission" date="2011-11" db="EMBL/GenBank/DDBJ databases">
        <authorList>
            <person name="Shin S.H."/>
            <person name="Kim S."/>
            <person name="Kim J.Y."/>
        </authorList>
    </citation>
    <scope>NUCLEOTIDE SEQUENCE</scope>
    <source>
        <strain>HPL-003</strain>
    </source>
</reference>